<gene>
    <name evidence="1" type="ORF">NC998_24795</name>
</gene>
<proteinExistence type="predicted"/>
<name>A0ABV0JEV2_9CYAN</name>
<protein>
    <submittedName>
        <fullName evidence="1">Uncharacterized protein</fullName>
    </submittedName>
</protein>
<accession>A0ABV0JEV2</accession>
<keyword evidence="2" id="KW-1185">Reference proteome</keyword>
<dbReference type="RefSeq" id="WP_190442506.1">
    <property type="nucleotide sequence ID" value="NZ_JAMPKM010000025.1"/>
</dbReference>
<sequence length="122" mass="13471">MKQLAFGLLLATTMQQCQQDIGAELGLGTQAVANNPYAAAPIQEQCQVVDPEATLSREQLSRLIYVAEGNSTDAMRNLAGFPYCFIGTVEYFPLDTDRETWIGIQYNAAGTYQSYTFSTRNN</sequence>
<dbReference type="Proteomes" id="UP001464891">
    <property type="component" value="Unassembled WGS sequence"/>
</dbReference>
<dbReference type="EMBL" id="JAMPKM010000025">
    <property type="protein sequence ID" value="MEP0820322.1"/>
    <property type="molecule type" value="Genomic_DNA"/>
</dbReference>
<evidence type="ECO:0000313" key="2">
    <source>
        <dbReference type="Proteomes" id="UP001464891"/>
    </source>
</evidence>
<reference evidence="1 2" key="1">
    <citation type="submission" date="2022-04" db="EMBL/GenBank/DDBJ databases">
        <title>Positive selection, recombination, and allopatry shape intraspecific diversity of widespread and dominant cyanobacteria.</title>
        <authorList>
            <person name="Wei J."/>
            <person name="Shu W."/>
            <person name="Hu C."/>
        </authorList>
    </citation>
    <scope>NUCLEOTIDE SEQUENCE [LARGE SCALE GENOMIC DNA]</scope>
    <source>
        <strain evidence="1 2">GB2-A4</strain>
    </source>
</reference>
<comment type="caution">
    <text evidence="1">The sequence shown here is derived from an EMBL/GenBank/DDBJ whole genome shotgun (WGS) entry which is preliminary data.</text>
</comment>
<evidence type="ECO:0000313" key="1">
    <source>
        <dbReference type="EMBL" id="MEP0820322.1"/>
    </source>
</evidence>
<organism evidence="1 2">
    <name type="scientific">Trichocoleus desertorum GB2-A4</name>
    <dbReference type="NCBI Taxonomy" id="2933944"/>
    <lineage>
        <taxon>Bacteria</taxon>
        <taxon>Bacillati</taxon>
        <taxon>Cyanobacteriota</taxon>
        <taxon>Cyanophyceae</taxon>
        <taxon>Leptolyngbyales</taxon>
        <taxon>Trichocoleusaceae</taxon>
        <taxon>Trichocoleus</taxon>
    </lineage>
</organism>